<feature type="transmembrane region" description="Helical" evidence="6">
    <location>
        <begin position="273"/>
        <end position="291"/>
    </location>
</feature>
<feature type="transmembrane region" description="Helical" evidence="6">
    <location>
        <begin position="61"/>
        <end position="83"/>
    </location>
</feature>
<feature type="transmembrane region" description="Helical" evidence="6">
    <location>
        <begin position="89"/>
        <end position="109"/>
    </location>
</feature>
<sequence length="320" mass="34193">MAPHSSSGYAAGTLGMAALLTVLTSSQGLLTTASKRDGSYEYNFATATDPKAARCTTQLKTVALFLVPSLIYMLHNNVQFYFLKYVDPATYQILGNLKIITTGVLFRVFLRRQLSLLQWIALFLLAVGATTSQINTDCSSAAKSLMSAPLAGYLFGALSATLSAVAAVYTEWVMKHNTDSLYWQNMQLYFFGVIFNGAALLLGGGGDGWSLLDFFNGYNGMTWLVVGNLAFSGLLVSWVMKFADSIVKVYATSLAMLLTTGISITFFGLQPTLQLALGLIVASTSVVLYYVSPEKLALPPAIGAPPAAHEAAGKGALLPK</sequence>
<feature type="transmembrane region" description="Helical" evidence="6">
    <location>
        <begin position="6"/>
        <end position="26"/>
    </location>
</feature>
<dbReference type="SUPFAM" id="SSF103481">
    <property type="entry name" value="Multidrug resistance efflux transporter EmrE"/>
    <property type="match status" value="1"/>
</dbReference>
<dbReference type="Proteomes" id="UP001255856">
    <property type="component" value="Unassembled WGS sequence"/>
</dbReference>
<dbReference type="AlphaFoldDB" id="A0AAD9MNW4"/>
<organism evidence="7 8">
    <name type="scientific">Prototheca wickerhamii</name>
    <dbReference type="NCBI Taxonomy" id="3111"/>
    <lineage>
        <taxon>Eukaryota</taxon>
        <taxon>Viridiplantae</taxon>
        <taxon>Chlorophyta</taxon>
        <taxon>core chlorophytes</taxon>
        <taxon>Trebouxiophyceae</taxon>
        <taxon>Chlorellales</taxon>
        <taxon>Chlorellaceae</taxon>
        <taxon>Prototheca</taxon>
    </lineage>
</organism>
<keyword evidence="4 6" id="KW-1133">Transmembrane helix</keyword>
<feature type="transmembrane region" description="Helical" evidence="6">
    <location>
        <begin position="181"/>
        <end position="201"/>
    </location>
</feature>
<feature type="transmembrane region" description="Helical" evidence="6">
    <location>
        <begin position="221"/>
        <end position="240"/>
    </location>
</feature>
<proteinExistence type="inferred from homology"/>
<evidence type="ECO:0000256" key="1">
    <source>
        <dbReference type="ARBA" id="ARBA00004141"/>
    </source>
</evidence>
<evidence type="ECO:0000313" key="7">
    <source>
        <dbReference type="EMBL" id="KAK2079741.1"/>
    </source>
</evidence>
<feature type="transmembrane region" description="Helical" evidence="6">
    <location>
        <begin position="146"/>
        <end position="169"/>
    </location>
</feature>
<dbReference type="PIRSF" id="PIRSF005799">
    <property type="entry name" value="UDP-gal_transpt"/>
    <property type="match status" value="1"/>
</dbReference>
<comment type="subcellular location">
    <subcellularLocation>
        <location evidence="1">Membrane</location>
        <topology evidence="1">Multi-pass membrane protein</topology>
    </subcellularLocation>
</comment>
<dbReference type="Pfam" id="PF04142">
    <property type="entry name" value="Nuc_sug_transp"/>
    <property type="match status" value="1"/>
</dbReference>
<evidence type="ECO:0000256" key="2">
    <source>
        <dbReference type="ARBA" id="ARBA00006447"/>
    </source>
</evidence>
<comment type="similarity">
    <text evidence="2">Belongs to the nucleotide-sugar transporter family. CMP-Sialate:CMP antiporter (TC 2.A.7.12) subfamily.</text>
</comment>
<comment type="caution">
    <text evidence="7">The sequence shown here is derived from an EMBL/GenBank/DDBJ whole genome shotgun (WGS) entry which is preliminary data.</text>
</comment>
<protein>
    <submittedName>
        <fullName evidence="7">Uncharacterized protein</fullName>
    </submittedName>
</protein>
<evidence type="ECO:0000256" key="6">
    <source>
        <dbReference type="SAM" id="Phobius"/>
    </source>
</evidence>
<dbReference type="InterPro" id="IPR007271">
    <property type="entry name" value="Nuc_sug_transpt"/>
</dbReference>
<dbReference type="EMBL" id="JASFZW010000002">
    <property type="protein sequence ID" value="KAK2079741.1"/>
    <property type="molecule type" value="Genomic_DNA"/>
</dbReference>
<evidence type="ECO:0000256" key="5">
    <source>
        <dbReference type="ARBA" id="ARBA00023136"/>
    </source>
</evidence>
<dbReference type="InterPro" id="IPR037185">
    <property type="entry name" value="EmrE-like"/>
</dbReference>
<evidence type="ECO:0000256" key="4">
    <source>
        <dbReference type="ARBA" id="ARBA00022989"/>
    </source>
</evidence>
<keyword evidence="8" id="KW-1185">Reference proteome</keyword>
<reference evidence="7" key="1">
    <citation type="submission" date="2021-01" db="EMBL/GenBank/DDBJ databases">
        <authorList>
            <person name="Eckstrom K.M.E."/>
        </authorList>
    </citation>
    <scope>NUCLEOTIDE SEQUENCE</scope>
    <source>
        <strain evidence="7">UVCC 0001</strain>
    </source>
</reference>
<feature type="transmembrane region" description="Helical" evidence="6">
    <location>
        <begin position="247"/>
        <end position="267"/>
    </location>
</feature>
<keyword evidence="3 6" id="KW-0812">Transmembrane</keyword>
<dbReference type="GO" id="GO:0000139">
    <property type="term" value="C:Golgi membrane"/>
    <property type="evidence" value="ECO:0007669"/>
    <property type="project" value="InterPro"/>
</dbReference>
<feature type="transmembrane region" description="Helical" evidence="6">
    <location>
        <begin position="116"/>
        <end position="134"/>
    </location>
</feature>
<gene>
    <name evidence="7" type="ORF">QBZ16_002136</name>
</gene>
<evidence type="ECO:0000313" key="8">
    <source>
        <dbReference type="Proteomes" id="UP001255856"/>
    </source>
</evidence>
<dbReference type="NCBIfam" id="TIGR00803">
    <property type="entry name" value="nst"/>
    <property type="match status" value="1"/>
</dbReference>
<evidence type="ECO:0000256" key="3">
    <source>
        <dbReference type="ARBA" id="ARBA00022692"/>
    </source>
</evidence>
<accession>A0AAD9MNW4</accession>
<name>A0AAD9MNW4_PROWI</name>
<dbReference type="PANTHER" id="PTHR10231">
    <property type="entry name" value="NUCLEOTIDE-SUGAR TRANSMEMBRANE TRANSPORTER"/>
    <property type="match status" value="1"/>
</dbReference>
<dbReference type="GO" id="GO:0015165">
    <property type="term" value="F:pyrimidine nucleotide-sugar transmembrane transporter activity"/>
    <property type="evidence" value="ECO:0007669"/>
    <property type="project" value="InterPro"/>
</dbReference>
<keyword evidence="5 6" id="KW-0472">Membrane</keyword>